<name>A0A423X7G3_9PEZI</name>
<feature type="compositionally biased region" description="Polar residues" evidence="1">
    <location>
        <begin position="1214"/>
        <end position="1223"/>
    </location>
</feature>
<comment type="caution">
    <text evidence="3">The sequence shown here is derived from an EMBL/GenBank/DDBJ whole genome shotgun (WGS) entry which is preliminary data.</text>
</comment>
<feature type="compositionally biased region" description="Basic and acidic residues" evidence="1">
    <location>
        <begin position="3402"/>
        <end position="3416"/>
    </location>
</feature>
<feature type="compositionally biased region" description="Basic and acidic residues" evidence="1">
    <location>
        <begin position="881"/>
        <end position="900"/>
    </location>
</feature>
<protein>
    <recommendedName>
        <fullName evidence="5">MARVEL domain-containing protein</fullName>
    </recommendedName>
</protein>
<feature type="compositionally biased region" description="Low complexity" evidence="1">
    <location>
        <begin position="2238"/>
        <end position="2250"/>
    </location>
</feature>
<gene>
    <name evidence="3" type="ORF">VPNG_05027</name>
</gene>
<feature type="region of interest" description="Disordered" evidence="1">
    <location>
        <begin position="690"/>
        <end position="1870"/>
    </location>
</feature>
<feature type="compositionally biased region" description="Low complexity" evidence="1">
    <location>
        <begin position="1058"/>
        <end position="1071"/>
    </location>
</feature>
<sequence>MRTGFRDHGFHGHAFVGSRLLSLIALFAIIGLVTTFMIESNHAELTAPQQLTSTIIISGCALLWVFLSFAAYDDTHIPYISTAIIDAVFLIPFSVAAVVLGRPVSQKDCSTLLKESGNETTTTLTLLFTNTSGNGTATQLSYDTLLGTDQITCFKLKATWGLMVALCILFVFSAFAISFIFLRKRRNGYGRRGATKRDWAWWNIWRLGEGRQKRGHQPTKTWTNVNVNNMSGISGLASDSSNNTSSTRNINKNNQALKSSSSKNNKTQSSSHSSSSAPGRWNFGFGRLWRKGGGGVDQSAKNRNLQGGYALTDSSKRHNKNDKDVPNANFNPGSSSRVMDFGDQQRKKNSGFFSLFRSKDKDKSNTTPALPNGQRPPQQPYAQNQAANSSRSRIVDNQKGPAPLDGTVNGRTGRPGPGIAGQGRDPNSSSSKGTIPKALDSTKYGDKNVPTQRKKVNSPLTKNPVTSSAAPGGRLAERSKGPAVSDANNRLIPGSTKSDRNGPNSGLNMKGKLINTIPGARSSPGATNGNHTQEAKRNLGLQRPGMAHRGQSPARNVAAAYRPQGDIRRPAEPTSSARDAIKLVWNGTGSNNFEKPAHGQPLPHNDNGRHQKTVQEKVVTKNDSSARLGGGLFSREKNSSNSKINTEQGLPHNNINNPGKKSAAPSANSHNPQINRNLSAAEASYLSTPLNPAVQETTGRGKTHAEKKGESENKPRVEDLPVNKPHGLETQQRPFNAGAGAAGGVPPQKNGHTQQSNLLHPGPVRTAEAGRTSSPGRVDMGRPLLREKATGHEVHKNDAPATQNGKSGRLLEAHHLSGHHGPDAKSDAPRHATPGYLDKGKNVALQAQGPSNPQDTAPAQITAASLPMRDAKAVHPAPQRPGERDLAGGGRPKFEQRERPVIIQVPPSSREQRGVPDGVASDRKRGGAGPFQRSAVAEVARTLSPGRNPRDISRDGRGQPTPSPRALNERAVPVALAFGPQGLQQPAKVPKDANGRRQPSPPGKWSLRPSSPQESQGRGRSPARPNIDQRPSSPPSSREQRPEGPITKKREQLPNSDRQPSPSRARPVSPSTKGGHFGQQYKREDIALGDGHPQDKNGPSLPPSASISGFSTERGRGMPQRGVNVANELLQLPPSIKDTPMTRSSSPSRPGQRLEDRQAFVSRDGLPLHDERGLPARLGASGEPVAPPPFLRNPAQGQEPSPSPGMTARMPEHTNGQHIQSRGSRIDEFREPNVNNFADVSRGDRMPRPANKPLTLDPHAPPTRDGQNNVRDERDELDRSNASLGPRQAQPTTGGLLIPLNAPVDDPRGRPSTSRGPQQMNRPLDRQHNLPSEMKAEGSRGRAPPLSSLDPHRGHQQPDATKEDQRPAPSVIRVDDAWRRSTSPISHELNDEKGQAAFRTAPITDKTKLATLDKDAPGAAESSQKPSIWTSWMPGSKKNKKLAQTSTPAAMAANTAIQRPSLLPPGRGPKSLLPTTTEASGQSKQRGHAHPPSLPQENTGVQQEEGRPLIRQPISSSPDGLRRPSSSSSSIEQINHLDMPVATSDGQQRLPGFATAQDQRGRFPPFPTRAGQKNESDMPQAVASSRNQNLDQAEDLDIQPIPEARNVKKANRKSRVTPGMVPIIAAGEEPLPPPPFPTSPTTRDGGMQSAAVDMPHMPPMPVLDDYRQKRVSNRKSRVLPGSGPLDFQMPPMPPMPEQAPIVVRRDPPIDDGRTERKPLSRSSTKLPENGELFRGNGQSNSPMLQSSSVPLQLRPGGPQGDVAAQLVGQQLGKQKEGFPPRTTSRGLNSKPLSPAANGITMPQPPSSEAQESLRYDPMADDLKPGRPSLKLQIEKSREDQVTAVSDVPHIPPPISAIMGSGESHTPSGLDLRNIQLGKEKEQEHRQPLSLCDGNTSPRYTVAADKDLLVFKATGLPVPPSQMPDSLKTNKLQAISGKGDDKGKYPDAESPLQDMVPSTPPPRYSWVENGRDTRPKDMSAVPAHQDGQLSMSQASRVVEQVGVGHDGQLGPAVSNPQVEDNKGISKDKELPLLSNASGHNKESDTTPGVEIEGVKKTGFLGSLFGGKDTLSPIGPPITKDAAPWLMEQDQNVSGKKNGMAWSVGDKKVEKQRRGSRDWLTNPSTNNTGSIKPWSTSGDQLGETSHHEEKAGFLEFGNKEPKQETHSPWKGDEELFDYGVGKDKNQQPRSPGASPTSSTGGDDFFLERYSTKTDFAYKEDFDEQKPGSLSNGKSKGGSPAGSPALQNSSSSSPRLDLWSTRENMGVESSNDCFGSFNNLDKIKNQRRGSSSQPLSPEQVSLRLKPANGDVERSALEENKRGLFGLFGKDKEKQKRRGSQSQPMSPNKHASPDESLKSMETQQPDLDQPVAMPAVLDLQEQQHPGSQDKESGLFFGKSGNKDIAQPLPEDNNHLDNDAPISPNEDYNDIMDMYQTTAIEPESEPPMLQDFSESPRRYLDDDRLDSAEPEKPKPAPLTLKEKWKNLFNKAGSATAGEDNFDASEKDSHPESLDDFESSGRDDHGASGMGIGPSQYDLGENPAQNNFSPPAADVGMPMESDMLVESDLPMGSPTQPVSSDFELPDTDTPEPPVLGSTAPSEDRSEPGPAPHHQADETPEPSFGADEGNFNNEPIPLASASEPSFGLESDDMAISVPPPKDLPNGTSGITTPMNENPVAESVSETGESGLPDMVTVEQVPGPIVSPALMSDNLGDSSFEPVPDHDAPHADDCLIDTDASDDMSKETSTELPSPVNEAPSAADLAVEPPAHTASPQVDEMDMDGMHIPSQDPDDDFSPPLDGSGDVSQMAEEPLMDHQPTTSGFGQESFEPAPESQDPVVGSHFEPVLIDQNPIEPPVGGDDSPMDTDDSRDIPMETGMGLPADSGASSPPEEDYIEPDFSEPAPDVSNSQEDVMDDGGEPGFENPPVDDVIPPTMDEVSSPSYDDMPPMDDDVPMGDELPLNEALPVDDQMPIDDDPPPTDDVYEEVQILDGDMDLDMGLENEGFPVASPEEPLQGDLIEGSPEESPENMPAELGEGNLELGEDFTEEPPQEFTEELPQYFAEEPPQDDLGGFPAELPREDLLEGSPECIDEGNVGEDEQAEIGEEDSGEGDRELGYGLDSQEPEQEAFDCDEEQPQEEEKVLDGTERREERGFDDELTGRDVEEDEETGEEQLEDEVDGGSIYEVGVDLEEKESRDEPDEEEEEDGELDDEELAAIMSDDILASPTDSDYGRGIASSSTEEHPAETSDDPAQDGQPTEPGNSGTVRLSHIYRQSAVFSPLPSATPPPSPPPEEEDDNVQPNGELEHTDPIRYSHLYRQSIDLDMAFSMDSPTSDSGLSAIAESPDMGPVQTFDVPILAPVPDFAKRRSQRTSARMSTMSQPLSPIAASPLSPRPPPSPPLEADEDYDQQHHYDSSDYDLERGLSPVEDIYQNYYDEDDEYEPQDGEQLDHGSGLRGGPQTFDDMKLSPRPGSGLGSVSAQGLGIISPPPPPLPYDSGRYVAEPGSPSSFV</sequence>
<reference evidence="3 4" key="1">
    <citation type="submission" date="2015-09" db="EMBL/GenBank/DDBJ databases">
        <title>Host preference determinants of Valsa canker pathogens revealed by comparative genomics.</title>
        <authorList>
            <person name="Yin Z."/>
            <person name="Huang L."/>
        </authorList>
    </citation>
    <scope>NUCLEOTIDE SEQUENCE [LARGE SCALE GENOMIC DNA]</scope>
    <source>
        <strain evidence="3 4">SXYLt</strain>
    </source>
</reference>
<keyword evidence="2" id="KW-0472">Membrane</keyword>
<feature type="compositionally biased region" description="Polar residues" evidence="1">
    <location>
        <begin position="848"/>
        <end position="863"/>
    </location>
</feature>
<feature type="compositionally biased region" description="Low complexity" evidence="1">
    <location>
        <begin position="234"/>
        <end position="276"/>
    </location>
</feature>
<feature type="compositionally biased region" description="Basic and acidic residues" evidence="1">
    <location>
        <begin position="2203"/>
        <end position="2223"/>
    </location>
</feature>
<feature type="region of interest" description="Disordered" evidence="1">
    <location>
        <begin position="1915"/>
        <end position="1992"/>
    </location>
</feature>
<feature type="compositionally biased region" description="Polar residues" evidence="1">
    <location>
        <begin position="1922"/>
        <end position="1932"/>
    </location>
</feature>
<keyword evidence="2" id="KW-1133">Transmembrane helix</keyword>
<feature type="compositionally biased region" description="Basic and acidic residues" evidence="1">
    <location>
        <begin position="2142"/>
        <end position="2171"/>
    </location>
</feature>
<feature type="region of interest" description="Disordered" evidence="1">
    <location>
        <begin position="3321"/>
        <end position="3505"/>
    </location>
</feature>
<feature type="transmembrane region" description="Helical" evidence="2">
    <location>
        <begin position="160"/>
        <end position="182"/>
    </location>
</feature>
<accession>A0A423X7G3</accession>
<feature type="compositionally biased region" description="Basic and acidic residues" evidence="1">
    <location>
        <begin position="1937"/>
        <end position="1946"/>
    </location>
</feature>
<feature type="compositionally biased region" description="Polar residues" evidence="1">
    <location>
        <begin position="1736"/>
        <end position="1750"/>
    </location>
</feature>
<feature type="compositionally biased region" description="Polar residues" evidence="1">
    <location>
        <begin position="328"/>
        <end position="337"/>
    </location>
</feature>
<feature type="region of interest" description="Disordered" evidence="1">
    <location>
        <begin position="1878"/>
        <end position="1897"/>
    </location>
</feature>
<feature type="compositionally biased region" description="Acidic residues" evidence="1">
    <location>
        <begin position="3429"/>
        <end position="3441"/>
    </location>
</feature>
<feature type="compositionally biased region" description="Acidic residues" evidence="1">
    <location>
        <begin position="3147"/>
        <end position="3173"/>
    </location>
</feature>
<feature type="compositionally biased region" description="Acidic residues" evidence="1">
    <location>
        <begin position="2884"/>
        <end position="2893"/>
    </location>
</feature>
<feature type="compositionally biased region" description="Polar residues" evidence="1">
    <location>
        <begin position="458"/>
        <end position="469"/>
    </location>
</feature>
<feature type="compositionally biased region" description="Basic and acidic residues" evidence="1">
    <location>
        <begin position="2498"/>
        <end position="2520"/>
    </location>
</feature>
<evidence type="ECO:0000313" key="4">
    <source>
        <dbReference type="Proteomes" id="UP000285146"/>
    </source>
</evidence>
<feature type="compositionally biased region" description="Basic and acidic residues" evidence="1">
    <location>
        <begin position="2103"/>
        <end position="2115"/>
    </location>
</feature>
<feature type="compositionally biased region" description="Basic and acidic residues" evidence="1">
    <location>
        <begin position="809"/>
        <end position="830"/>
    </location>
</feature>
<feature type="compositionally biased region" description="Polar residues" evidence="1">
    <location>
        <begin position="2285"/>
        <end position="2296"/>
    </location>
</feature>
<feature type="compositionally biased region" description="Basic and acidic residues" evidence="1">
    <location>
        <begin position="1405"/>
        <end position="1416"/>
    </location>
</feature>
<feature type="region of interest" description="Disordered" evidence="1">
    <location>
        <begin position="2990"/>
        <end position="3307"/>
    </location>
</feature>
<feature type="region of interest" description="Disordered" evidence="1">
    <location>
        <begin position="309"/>
        <end position="532"/>
    </location>
</feature>
<feature type="compositionally biased region" description="Basic and acidic residues" evidence="1">
    <location>
        <begin position="606"/>
        <end position="620"/>
    </location>
</feature>
<feature type="compositionally biased region" description="Polar residues" evidence="1">
    <location>
        <begin position="1311"/>
        <end position="1321"/>
    </location>
</feature>
<dbReference type="InParanoid" id="A0A423X7G3"/>
<organism evidence="3 4">
    <name type="scientific">Cytospora leucostoma</name>
    <dbReference type="NCBI Taxonomy" id="1230097"/>
    <lineage>
        <taxon>Eukaryota</taxon>
        <taxon>Fungi</taxon>
        <taxon>Dikarya</taxon>
        <taxon>Ascomycota</taxon>
        <taxon>Pezizomycotina</taxon>
        <taxon>Sordariomycetes</taxon>
        <taxon>Sordariomycetidae</taxon>
        <taxon>Diaporthales</taxon>
        <taxon>Cytosporaceae</taxon>
        <taxon>Cytospora</taxon>
    </lineage>
</organism>
<feature type="compositionally biased region" description="Basic and acidic residues" evidence="1">
    <location>
        <begin position="948"/>
        <end position="957"/>
    </location>
</feature>
<feature type="compositionally biased region" description="Polar residues" evidence="1">
    <location>
        <begin position="2658"/>
        <end position="2668"/>
    </location>
</feature>
<feature type="region of interest" description="Disordered" evidence="1">
    <location>
        <begin position="233"/>
        <end position="281"/>
    </location>
</feature>
<feature type="compositionally biased region" description="Basic and acidic residues" evidence="1">
    <location>
        <begin position="910"/>
        <end position="925"/>
    </location>
</feature>
<feature type="compositionally biased region" description="Basic and acidic residues" evidence="1">
    <location>
        <begin position="2449"/>
        <end position="2480"/>
    </location>
</feature>
<feature type="compositionally biased region" description="Basic and acidic residues" evidence="1">
    <location>
        <begin position="784"/>
        <end position="798"/>
    </location>
</feature>
<evidence type="ECO:0000256" key="1">
    <source>
        <dbReference type="SAM" id="MobiDB-lite"/>
    </source>
</evidence>
<evidence type="ECO:0000313" key="3">
    <source>
        <dbReference type="EMBL" id="ROW11872.1"/>
    </source>
</evidence>
<feature type="compositionally biased region" description="Basic and acidic residues" evidence="1">
    <location>
        <begin position="2307"/>
        <end position="2318"/>
    </location>
</feature>
<proteinExistence type="predicted"/>
<dbReference type="Proteomes" id="UP000285146">
    <property type="component" value="Unassembled WGS sequence"/>
</dbReference>
<feature type="compositionally biased region" description="Acidic residues" evidence="1">
    <location>
        <begin position="2965"/>
        <end position="2977"/>
    </location>
</feature>
<dbReference type="EMBL" id="LKEB01000025">
    <property type="protein sequence ID" value="ROW11872.1"/>
    <property type="molecule type" value="Genomic_DNA"/>
</dbReference>
<evidence type="ECO:0008006" key="5">
    <source>
        <dbReference type="Google" id="ProtNLM"/>
    </source>
</evidence>
<feature type="compositionally biased region" description="Polar residues" evidence="1">
    <location>
        <begin position="639"/>
        <end position="673"/>
    </location>
</feature>
<feature type="compositionally biased region" description="Polar residues" evidence="1">
    <location>
        <begin position="3249"/>
        <end position="3260"/>
    </location>
</feature>
<feature type="compositionally biased region" description="Basic and acidic residues" evidence="1">
    <location>
        <begin position="703"/>
        <end position="721"/>
    </location>
</feature>
<feature type="compositionally biased region" description="Basic and acidic residues" evidence="1">
    <location>
        <begin position="3132"/>
        <end position="3146"/>
    </location>
</feature>
<keyword evidence="2" id="KW-0812">Transmembrane</keyword>
<feature type="compositionally biased region" description="Acidic residues" evidence="1">
    <location>
        <begin position="3116"/>
        <end position="3131"/>
    </location>
</feature>
<feature type="region of interest" description="Disordered" evidence="1">
    <location>
        <begin position="2087"/>
        <end position="2977"/>
    </location>
</feature>
<feature type="compositionally biased region" description="Low complexity" evidence="1">
    <location>
        <begin position="3374"/>
        <end position="3385"/>
    </location>
</feature>
<feature type="transmembrane region" description="Helical" evidence="2">
    <location>
        <begin position="77"/>
        <end position="100"/>
    </location>
</feature>
<feature type="compositionally biased region" description="Acidic residues" evidence="1">
    <location>
        <begin position="3182"/>
        <end position="3208"/>
    </location>
</feature>
<feature type="compositionally biased region" description="Polar residues" evidence="1">
    <location>
        <begin position="1781"/>
        <end position="1791"/>
    </location>
</feature>
<feature type="compositionally biased region" description="Basic and acidic residues" evidence="1">
    <location>
        <begin position="1270"/>
        <end position="1279"/>
    </location>
</feature>
<keyword evidence="4" id="KW-1185">Reference proteome</keyword>
<feature type="region of interest" description="Disordered" evidence="1">
    <location>
        <begin position="587"/>
        <end position="673"/>
    </location>
</feature>
<feature type="transmembrane region" description="Helical" evidence="2">
    <location>
        <begin position="51"/>
        <end position="71"/>
    </location>
</feature>
<feature type="compositionally biased region" description="Basic and acidic residues" evidence="1">
    <location>
        <begin position="2715"/>
        <end position="2725"/>
    </location>
</feature>
<feature type="compositionally biased region" description="Polar residues" evidence="1">
    <location>
        <begin position="2258"/>
        <end position="2276"/>
    </location>
</feature>
<evidence type="ECO:0000256" key="2">
    <source>
        <dbReference type="SAM" id="Phobius"/>
    </source>
</evidence>
<feature type="compositionally biased region" description="Low complexity" evidence="1">
    <location>
        <begin position="1515"/>
        <end position="1530"/>
    </location>
</feature>
<feature type="compositionally biased region" description="Polar residues" evidence="1">
    <location>
        <begin position="1421"/>
        <end position="1430"/>
    </location>
</feature>
<feature type="transmembrane region" description="Helical" evidence="2">
    <location>
        <begin position="20"/>
        <end position="39"/>
    </location>
</feature>
<feature type="compositionally biased region" description="Basic and acidic residues" evidence="1">
    <location>
        <begin position="1703"/>
        <end position="1718"/>
    </location>
</feature>
<feature type="compositionally biased region" description="Polar residues" evidence="1">
    <location>
        <begin position="1008"/>
        <end position="1018"/>
    </location>
</feature>
<feature type="compositionally biased region" description="Basic and acidic residues" evidence="1">
    <location>
        <begin position="1038"/>
        <end position="1052"/>
    </location>
</feature>
<feature type="compositionally biased region" description="Low complexity" evidence="1">
    <location>
        <begin position="2188"/>
        <end position="2199"/>
    </location>
</feature>
<feature type="compositionally biased region" description="Basic and acidic residues" evidence="1">
    <location>
        <begin position="1323"/>
        <end position="1340"/>
    </location>
</feature>
<feature type="compositionally biased region" description="Polar residues" evidence="1">
    <location>
        <begin position="1582"/>
        <end position="1591"/>
    </location>
</feature>
<dbReference type="OrthoDB" id="5366688at2759"/>
<feature type="compositionally biased region" description="Polar residues" evidence="1">
    <location>
        <begin position="690"/>
        <end position="700"/>
    </location>
</feature>
<feature type="compositionally biased region" description="Polar residues" evidence="1">
    <location>
        <begin position="1473"/>
        <end position="1484"/>
    </location>
</feature>
<feature type="compositionally biased region" description="Polar residues" evidence="1">
    <location>
        <begin position="2117"/>
        <end position="2141"/>
    </location>
</feature>
<feature type="compositionally biased region" description="Acidic residues" evidence="1">
    <location>
        <begin position="3083"/>
        <end position="3103"/>
    </location>
</feature>
<feature type="compositionally biased region" description="Acidic residues" evidence="1">
    <location>
        <begin position="3035"/>
        <end position="3049"/>
    </location>
</feature>
<feature type="region of interest" description="Disordered" evidence="1">
    <location>
        <begin position="2029"/>
        <end position="2051"/>
    </location>
</feature>